<reference evidence="1" key="1">
    <citation type="submission" date="2020-09" db="EMBL/GenBank/DDBJ databases">
        <title>A novel bacterium of genus Hazenella, isolated from South China Sea.</title>
        <authorList>
            <person name="Huang H."/>
            <person name="Mo K."/>
            <person name="Hu Y."/>
        </authorList>
    </citation>
    <scope>NUCLEOTIDE SEQUENCE</scope>
    <source>
        <strain evidence="1">IB182357</strain>
    </source>
</reference>
<protein>
    <submittedName>
        <fullName evidence="1">Uncharacterized protein</fullName>
    </submittedName>
</protein>
<organism evidence="1 2">
    <name type="scientific">Polycladospora coralii</name>
    <dbReference type="NCBI Taxonomy" id="2771432"/>
    <lineage>
        <taxon>Bacteria</taxon>
        <taxon>Bacillati</taxon>
        <taxon>Bacillota</taxon>
        <taxon>Bacilli</taxon>
        <taxon>Bacillales</taxon>
        <taxon>Thermoactinomycetaceae</taxon>
        <taxon>Polycladospora</taxon>
    </lineage>
</organism>
<accession>A0A926N9M9</accession>
<comment type="caution">
    <text evidence="1">The sequence shown here is derived from an EMBL/GenBank/DDBJ whole genome shotgun (WGS) entry which is preliminary data.</text>
</comment>
<dbReference type="AlphaFoldDB" id="A0A926N9M9"/>
<sequence>MAKKTYYVALDMGSPMGQIRESLNENDAVYDFEIEATEKEINQLETLFTEAEDMDFQTFVKANTPYLDNESEENRVEDEKIREIYQLIYQLGTDKTKTAMHRSKIIH</sequence>
<dbReference type="RefSeq" id="WP_191140584.1">
    <property type="nucleotide sequence ID" value="NZ_JACXAG020000007.1"/>
</dbReference>
<gene>
    <name evidence="1" type="ORF">IC620_07985</name>
</gene>
<evidence type="ECO:0000313" key="1">
    <source>
        <dbReference type="EMBL" id="MBD1372293.1"/>
    </source>
</evidence>
<dbReference type="EMBL" id="JACXAH010000010">
    <property type="protein sequence ID" value="MBD1372293.1"/>
    <property type="molecule type" value="Genomic_DNA"/>
</dbReference>
<keyword evidence="2" id="KW-1185">Reference proteome</keyword>
<dbReference type="Proteomes" id="UP000661691">
    <property type="component" value="Unassembled WGS sequence"/>
</dbReference>
<evidence type="ECO:0000313" key="2">
    <source>
        <dbReference type="Proteomes" id="UP000661691"/>
    </source>
</evidence>
<proteinExistence type="predicted"/>
<name>A0A926N9M9_9BACL</name>